<dbReference type="GO" id="GO:0016020">
    <property type="term" value="C:membrane"/>
    <property type="evidence" value="ECO:0007669"/>
    <property type="project" value="UniProtKB-ARBA"/>
</dbReference>
<feature type="domain" description="Major facilitator superfamily (MFS) profile" evidence="7">
    <location>
        <begin position="151"/>
        <end position="557"/>
    </location>
</feature>
<keyword evidence="4 6" id="KW-0472">Membrane</keyword>
<dbReference type="InterPro" id="IPR011701">
    <property type="entry name" value="MFS"/>
</dbReference>
<feature type="region of interest" description="Disordered" evidence="5">
    <location>
        <begin position="1"/>
        <end position="22"/>
    </location>
</feature>
<comment type="subcellular location">
    <subcellularLocation>
        <location evidence="1">Endomembrane system</location>
        <topology evidence="1">Multi-pass membrane protein</topology>
    </subcellularLocation>
</comment>
<dbReference type="PROSITE" id="PS50850">
    <property type="entry name" value="MFS"/>
    <property type="match status" value="1"/>
</dbReference>
<evidence type="ECO:0000256" key="6">
    <source>
        <dbReference type="SAM" id="Phobius"/>
    </source>
</evidence>
<dbReference type="EMBL" id="JAGTXO010000013">
    <property type="protein sequence ID" value="KAG8464167.1"/>
    <property type="molecule type" value="Genomic_DNA"/>
</dbReference>
<comment type="caution">
    <text evidence="8">The sequence shown here is derived from an EMBL/GenBank/DDBJ whole genome shotgun (WGS) entry which is preliminary data.</text>
</comment>
<feature type="transmembrane region" description="Helical" evidence="6">
    <location>
        <begin position="216"/>
        <end position="233"/>
    </location>
</feature>
<sequence>MLASAHAARRAPGAPSKPSAGAAFAPMCTLSASFASVSSSSESDDSSSPSPPRASSGASARAQQLGEPRAREGPGGRTARAAQPEPARVPQRRRPAPARAASLGAVDAGAPASGGAHKPARARAAGSARVVEFAARADEGGCTGGAAQCRAFILVYAAYVGLLVSRKNYGFWLPHAMAQLDLPSPKDVAVVGSAFEIASGYGALLNGFLIDSFDPMLGLSAALAASCVANLLLSRARSLPLMALLWGANGAAQSFGWPCVSRVFLRAFPDPNGRGLYYSLLSTSQNFGAALSPLLVSSALELSTEPRAAFWLPAAVSGALALTLLVAATGAAGARARAPPAPPAPAAGAAAAPARVDARRRGGRVLCGTLCDWRLWAMGGVYFAIGIVRSCLTDWSPVFLREEKGLSVLAASRCLCAFELGGFCGSIGAGRLSDRWCGGRRGPVVATCTALLCPALFALATARSEPALVGTYVALGGLAFPVHVLLGLASREVVEPAASSTAGGLVKFAAQMGASSAGYPLGVLQRERGWHAVLCLLAVGTAAAGALGSTLWWTVARVDAPALPLRDERQPHKRKGG</sequence>
<dbReference type="InterPro" id="IPR036259">
    <property type="entry name" value="MFS_trans_sf"/>
</dbReference>
<feature type="compositionally biased region" description="Low complexity" evidence="5">
    <location>
        <begin position="53"/>
        <end position="62"/>
    </location>
</feature>
<accession>A0A8J6C756</accession>
<evidence type="ECO:0000313" key="9">
    <source>
        <dbReference type="Proteomes" id="UP000751190"/>
    </source>
</evidence>
<name>A0A8J6C756_DIALT</name>
<evidence type="ECO:0000256" key="3">
    <source>
        <dbReference type="ARBA" id="ARBA00022989"/>
    </source>
</evidence>
<dbReference type="InterPro" id="IPR020846">
    <property type="entry name" value="MFS_dom"/>
</dbReference>
<evidence type="ECO:0000256" key="2">
    <source>
        <dbReference type="ARBA" id="ARBA00022692"/>
    </source>
</evidence>
<dbReference type="GO" id="GO:0061513">
    <property type="term" value="F:glucose 6-phosphate:phosphate antiporter activity"/>
    <property type="evidence" value="ECO:0007669"/>
    <property type="project" value="TreeGrafter"/>
</dbReference>
<evidence type="ECO:0000256" key="5">
    <source>
        <dbReference type="SAM" id="MobiDB-lite"/>
    </source>
</evidence>
<dbReference type="GO" id="GO:0035435">
    <property type="term" value="P:phosphate ion transmembrane transport"/>
    <property type="evidence" value="ECO:0007669"/>
    <property type="project" value="TreeGrafter"/>
</dbReference>
<protein>
    <recommendedName>
        <fullName evidence="7">Major facilitator superfamily (MFS) profile domain-containing protein</fullName>
    </recommendedName>
</protein>
<dbReference type="InterPro" id="IPR051337">
    <property type="entry name" value="OPA_Antiporter"/>
</dbReference>
<gene>
    <name evidence="8" type="ORF">KFE25_003230</name>
</gene>
<feature type="compositionally biased region" description="Low complexity" evidence="5">
    <location>
        <begin position="77"/>
        <end position="89"/>
    </location>
</feature>
<feature type="transmembrane region" description="Helical" evidence="6">
    <location>
        <begin position="468"/>
        <end position="489"/>
    </location>
</feature>
<dbReference type="PANTHER" id="PTHR43826:SF3">
    <property type="entry name" value="GLUCOSE-6-PHOSPHATE EXCHANGER SLC37A4"/>
    <property type="match status" value="1"/>
</dbReference>
<organism evidence="8 9">
    <name type="scientific">Diacronema lutheri</name>
    <name type="common">Unicellular marine alga</name>
    <name type="synonym">Monochrysis lutheri</name>
    <dbReference type="NCBI Taxonomy" id="2081491"/>
    <lineage>
        <taxon>Eukaryota</taxon>
        <taxon>Haptista</taxon>
        <taxon>Haptophyta</taxon>
        <taxon>Pavlovophyceae</taxon>
        <taxon>Pavlovales</taxon>
        <taxon>Pavlovaceae</taxon>
        <taxon>Diacronema</taxon>
    </lineage>
</organism>
<feature type="transmembrane region" description="Helical" evidence="6">
    <location>
        <begin position="533"/>
        <end position="555"/>
    </location>
</feature>
<dbReference type="Proteomes" id="UP000751190">
    <property type="component" value="Unassembled WGS sequence"/>
</dbReference>
<feature type="transmembrane region" description="Helical" evidence="6">
    <location>
        <begin position="442"/>
        <end position="462"/>
    </location>
</feature>
<keyword evidence="9" id="KW-1185">Reference proteome</keyword>
<feature type="transmembrane region" description="Helical" evidence="6">
    <location>
        <begin position="188"/>
        <end position="210"/>
    </location>
</feature>
<evidence type="ECO:0000259" key="7">
    <source>
        <dbReference type="PROSITE" id="PS50850"/>
    </source>
</evidence>
<dbReference type="Gene3D" id="1.20.1250.20">
    <property type="entry name" value="MFS general substrate transporter like domains"/>
    <property type="match status" value="2"/>
</dbReference>
<feature type="region of interest" description="Disordered" evidence="5">
    <location>
        <begin position="34"/>
        <end position="121"/>
    </location>
</feature>
<evidence type="ECO:0000313" key="8">
    <source>
        <dbReference type="EMBL" id="KAG8464167.1"/>
    </source>
</evidence>
<evidence type="ECO:0000256" key="4">
    <source>
        <dbReference type="ARBA" id="ARBA00023136"/>
    </source>
</evidence>
<dbReference type="PANTHER" id="PTHR43826">
    <property type="entry name" value="GLUCOSE-6-PHOSPHATE EXCHANGER SLC37A4"/>
    <property type="match status" value="1"/>
</dbReference>
<dbReference type="GO" id="GO:0012505">
    <property type="term" value="C:endomembrane system"/>
    <property type="evidence" value="ECO:0007669"/>
    <property type="project" value="UniProtKB-SubCell"/>
</dbReference>
<dbReference type="SUPFAM" id="SSF103473">
    <property type="entry name" value="MFS general substrate transporter"/>
    <property type="match status" value="1"/>
</dbReference>
<reference evidence="8" key="1">
    <citation type="submission" date="2021-05" db="EMBL/GenBank/DDBJ databases">
        <title>The genome of the haptophyte Pavlova lutheri (Diacronema luteri, Pavlovales) - a model for lipid biosynthesis in eukaryotic algae.</title>
        <authorList>
            <person name="Hulatt C.J."/>
            <person name="Posewitz M.C."/>
        </authorList>
    </citation>
    <scope>NUCLEOTIDE SEQUENCE</scope>
    <source>
        <strain evidence="8">NIVA-4/92</strain>
    </source>
</reference>
<keyword evidence="2 6" id="KW-0812">Transmembrane</keyword>
<proteinExistence type="predicted"/>
<dbReference type="OrthoDB" id="3639251at2759"/>
<dbReference type="AlphaFoldDB" id="A0A8J6C756"/>
<feature type="transmembrane region" description="Helical" evidence="6">
    <location>
        <begin position="308"/>
        <end position="328"/>
    </location>
</feature>
<dbReference type="Pfam" id="PF07690">
    <property type="entry name" value="MFS_1"/>
    <property type="match status" value="1"/>
</dbReference>
<keyword evidence="3 6" id="KW-1133">Transmembrane helix</keyword>
<evidence type="ECO:0000256" key="1">
    <source>
        <dbReference type="ARBA" id="ARBA00004127"/>
    </source>
</evidence>